<feature type="domain" description="Peptidoglycan binding-like" evidence="13">
    <location>
        <begin position="300"/>
        <end position="351"/>
    </location>
</feature>
<comment type="similarity">
    <text evidence="3">Belongs to the glycosyl hydrolase 25 family.</text>
</comment>
<keyword evidence="12" id="KW-0732">Signal</keyword>
<proteinExistence type="inferred from homology"/>
<keyword evidence="10 14" id="KW-0326">Glycosidase</keyword>
<evidence type="ECO:0000313" key="15">
    <source>
        <dbReference type="Proteomes" id="UP000217446"/>
    </source>
</evidence>
<evidence type="ECO:0000256" key="12">
    <source>
        <dbReference type="SAM" id="SignalP"/>
    </source>
</evidence>
<keyword evidence="7" id="KW-0081">Bacteriolytic enzyme</keyword>
<comment type="subcellular location">
    <subcellularLocation>
        <location evidence="2">Secreted</location>
    </subcellularLocation>
</comment>
<dbReference type="SUPFAM" id="SSF47090">
    <property type="entry name" value="PGBD-like"/>
    <property type="match status" value="1"/>
</dbReference>
<comment type="function">
    <text evidence="11">This enzyme has both lysozyme (acetylmuramidase) and diacetylmuramidase activities.</text>
</comment>
<evidence type="ECO:0000256" key="6">
    <source>
        <dbReference type="ARBA" id="ARBA00022529"/>
    </source>
</evidence>
<dbReference type="PANTHER" id="PTHR34135:SF2">
    <property type="entry name" value="LYSOZYME"/>
    <property type="match status" value="1"/>
</dbReference>
<evidence type="ECO:0000256" key="9">
    <source>
        <dbReference type="ARBA" id="ARBA00023157"/>
    </source>
</evidence>
<dbReference type="Pfam" id="PF01183">
    <property type="entry name" value="Glyco_hydro_25"/>
    <property type="match status" value="1"/>
</dbReference>
<dbReference type="GO" id="GO:0042742">
    <property type="term" value="P:defense response to bacterium"/>
    <property type="evidence" value="ECO:0007669"/>
    <property type="project" value="UniProtKB-KW"/>
</dbReference>
<evidence type="ECO:0000313" key="14">
    <source>
        <dbReference type="EMBL" id="GAX56547.1"/>
    </source>
</evidence>
<feature type="signal peptide" evidence="12">
    <location>
        <begin position="1"/>
        <end position="38"/>
    </location>
</feature>
<evidence type="ECO:0000256" key="11">
    <source>
        <dbReference type="ARBA" id="ARBA00055588"/>
    </source>
</evidence>
<gene>
    <name evidence="14" type="ORF">SO3561_08115</name>
</gene>
<comment type="catalytic activity">
    <reaction evidence="1">
        <text>Hydrolysis of (1-&gt;4)-beta-linkages between N-acetylmuramic acid and N-acetyl-D-glucosamine residues in a peptidoglycan and between N-acetyl-D-glucosamine residues in chitodextrins.</text>
        <dbReference type="EC" id="3.2.1.17"/>
    </reaction>
</comment>
<feature type="chain" id="PRO_5011437012" description="lysozyme" evidence="12">
    <location>
        <begin position="39"/>
        <end position="353"/>
    </location>
</feature>
<dbReference type="Gene3D" id="3.20.20.80">
    <property type="entry name" value="Glycosidases"/>
    <property type="match status" value="1"/>
</dbReference>
<reference evidence="15" key="1">
    <citation type="submission" date="2017-05" db="EMBL/GenBank/DDBJ databases">
        <title>Streptomyces olivochromogenes NBRC 3561 whole genome shotgun sequence.</title>
        <authorList>
            <person name="Dohra H."/>
            <person name="Kodani S."/>
        </authorList>
    </citation>
    <scope>NUCLEOTIDE SEQUENCE [LARGE SCALE GENOMIC DNA]</scope>
    <source>
        <strain evidence="15">NBRC 3561</strain>
    </source>
</reference>
<dbReference type="EC" id="3.2.1.17" evidence="4"/>
<dbReference type="InterPro" id="IPR017853">
    <property type="entry name" value="GH"/>
</dbReference>
<keyword evidence="9" id="KW-1015">Disulfide bond</keyword>
<evidence type="ECO:0000259" key="13">
    <source>
        <dbReference type="Pfam" id="PF01471"/>
    </source>
</evidence>
<evidence type="ECO:0000256" key="8">
    <source>
        <dbReference type="ARBA" id="ARBA00022801"/>
    </source>
</evidence>
<dbReference type="SUPFAM" id="SSF51445">
    <property type="entry name" value="(Trans)glycosidases"/>
    <property type="match status" value="1"/>
</dbReference>
<dbReference type="GO" id="GO:0003796">
    <property type="term" value="F:lysozyme activity"/>
    <property type="evidence" value="ECO:0007669"/>
    <property type="project" value="UniProtKB-EC"/>
</dbReference>
<dbReference type="PANTHER" id="PTHR34135">
    <property type="entry name" value="LYSOZYME"/>
    <property type="match status" value="1"/>
</dbReference>
<dbReference type="InterPro" id="IPR036366">
    <property type="entry name" value="PGBDSf"/>
</dbReference>
<dbReference type="InterPro" id="IPR002477">
    <property type="entry name" value="Peptidoglycan-bd-like"/>
</dbReference>
<keyword evidence="15" id="KW-1185">Reference proteome</keyword>
<dbReference type="GO" id="GO:0016052">
    <property type="term" value="P:carbohydrate catabolic process"/>
    <property type="evidence" value="ECO:0007669"/>
    <property type="project" value="TreeGrafter"/>
</dbReference>
<keyword evidence="8 14" id="KW-0378">Hydrolase</keyword>
<dbReference type="AlphaFoldDB" id="A0A250VQS7"/>
<dbReference type="FunFam" id="3.20.20.80:FF:000060">
    <property type="entry name" value="Lysozyme M1"/>
    <property type="match status" value="1"/>
</dbReference>
<evidence type="ECO:0000256" key="10">
    <source>
        <dbReference type="ARBA" id="ARBA00023295"/>
    </source>
</evidence>
<dbReference type="InterPro" id="IPR002053">
    <property type="entry name" value="Glyco_hydro_25"/>
</dbReference>
<dbReference type="InterPro" id="IPR036365">
    <property type="entry name" value="PGBD-like_sf"/>
</dbReference>
<evidence type="ECO:0000256" key="7">
    <source>
        <dbReference type="ARBA" id="ARBA00022638"/>
    </source>
</evidence>
<name>A0A250VQS7_STROL</name>
<protein>
    <recommendedName>
        <fullName evidence="4">lysozyme</fullName>
        <ecNumber evidence="4">3.2.1.17</ecNumber>
    </recommendedName>
</protein>
<evidence type="ECO:0000256" key="1">
    <source>
        <dbReference type="ARBA" id="ARBA00000632"/>
    </source>
</evidence>
<dbReference type="Gene3D" id="1.10.101.10">
    <property type="entry name" value="PGBD-like superfamily/PGBD"/>
    <property type="match status" value="1"/>
</dbReference>
<comment type="caution">
    <text evidence="14">The sequence shown here is derived from an EMBL/GenBank/DDBJ whole genome shotgun (WGS) entry which is preliminary data.</text>
</comment>
<evidence type="ECO:0000256" key="3">
    <source>
        <dbReference type="ARBA" id="ARBA00010646"/>
    </source>
</evidence>
<dbReference type="EMBL" id="BDQI01000027">
    <property type="protein sequence ID" value="GAX56547.1"/>
    <property type="molecule type" value="Genomic_DNA"/>
</dbReference>
<accession>A0A250VQS7</accession>
<evidence type="ECO:0000256" key="2">
    <source>
        <dbReference type="ARBA" id="ARBA00004613"/>
    </source>
</evidence>
<dbReference type="GO" id="GO:0005576">
    <property type="term" value="C:extracellular region"/>
    <property type="evidence" value="ECO:0007669"/>
    <property type="project" value="UniProtKB-SubCell"/>
</dbReference>
<dbReference type="RefSeq" id="WP_067377958.1">
    <property type="nucleotide sequence ID" value="NZ_BDQI01000027.1"/>
</dbReference>
<dbReference type="CDD" id="cd06412">
    <property type="entry name" value="GH25_CH-type"/>
    <property type="match status" value="1"/>
</dbReference>
<dbReference type="InterPro" id="IPR018077">
    <property type="entry name" value="Glyco_hydro_fam25_subgr"/>
</dbReference>
<dbReference type="GO" id="GO:0016998">
    <property type="term" value="P:cell wall macromolecule catabolic process"/>
    <property type="evidence" value="ECO:0007669"/>
    <property type="project" value="InterPro"/>
</dbReference>
<evidence type="ECO:0000256" key="5">
    <source>
        <dbReference type="ARBA" id="ARBA00022525"/>
    </source>
</evidence>
<sequence length="353" mass="36744">MSKTKTSRSSRRGGRLPHWAVAAGAAGALLGMAQPAQARSAAPTAEAHYAADHIGSGIHGTASAFTAQATAPQGVPGLDVSAWEGTVNWSSVAADGAGFAYVKATEGVGYVSNTFDQQYSGSVAAGLLHGAYHFALPDRSDGTTQADYFLSHGGGWSDDGKTLPGVLDIEYNPYGATCYGLSHSTMVNWVAQFRDEYRARTGRYPMIYAGLSWWTECTGNHTGFASTDPLWIAHYASSAGTLPGGWSNYTIWQYADAGTYPGDQNVFAGSLADLRAFAAGDLTSGQGWPTVQQGQSGFQVTGAQYLLDAQGVSLTVDGQFGPATASAVRAFQSAHGLTADGVVSAGTWQLLVS</sequence>
<keyword evidence="5" id="KW-0964">Secreted</keyword>
<dbReference type="Proteomes" id="UP000217446">
    <property type="component" value="Unassembled WGS sequence"/>
</dbReference>
<evidence type="ECO:0000256" key="4">
    <source>
        <dbReference type="ARBA" id="ARBA00012732"/>
    </source>
</evidence>
<organism evidence="14 15">
    <name type="scientific">Streptomyces olivochromogenes</name>
    <dbReference type="NCBI Taxonomy" id="1963"/>
    <lineage>
        <taxon>Bacteria</taxon>
        <taxon>Bacillati</taxon>
        <taxon>Actinomycetota</taxon>
        <taxon>Actinomycetes</taxon>
        <taxon>Kitasatosporales</taxon>
        <taxon>Streptomycetaceae</taxon>
        <taxon>Streptomyces</taxon>
    </lineage>
</organism>
<dbReference type="GO" id="GO:0031640">
    <property type="term" value="P:killing of cells of another organism"/>
    <property type="evidence" value="ECO:0007669"/>
    <property type="project" value="UniProtKB-KW"/>
</dbReference>
<dbReference type="GO" id="GO:0009253">
    <property type="term" value="P:peptidoglycan catabolic process"/>
    <property type="evidence" value="ECO:0007669"/>
    <property type="project" value="InterPro"/>
</dbReference>
<dbReference type="SMART" id="SM00641">
    <property type="entry name" value="Glyco_25"/>
    <property type="match status" value="1"/>
</dbReference>
<keyword evidence="6" id="KW-0929">Antimicrobial</keyword>
<dbReference type="PROSITE" id="PS51904">
    <property type="entry name" value="GLYCOSYL_HYDROL_F25_2"/>
    <property type="match status" value="1"/>
</dbReference>
<dbReference type="Pfam" id="PF01471">
    <property type="entry name" value="PG_binding_1"/>
    <property type="match status" value="1"/>
</dbReference>